<evidence type="ECO:0000313" key="5">
    <source>
        <dbReference type="Proteomes" id="UP000008370"/>
    </source>
</evidence>
<dbReference type="InterPro" id="IPR051414">
    <property type="entry name" value="Adenylate-forming_Reductase"/>
</dbReference>
<dbReference type="EMBL" id="JH930477">
    <property type="protein sequence ID" value="EKM50930.1"/>
    <property type="molecule type" value="Genomic_DNA"/>
</dbReference>
<dbReference type="Gene3D" id="3.40.50.12780">
    <property type="entry name" value="N-terminal domain of ligase-like"/>
    <property type="match status" value="1"/>
</dbReference>
<dbReference type="Gene3D" id="1.10.1200.10">
    <property type="entry name" value="ACP-like"/>
    <property type="match status" value="1"/>
</dbReference>
<dbReference type="AlphaFoldDB" id="K5VVU6"/>
<sequence>MACRLRGIHYGAMGLPTFHSFGFIVHVLNPAVNSYPVALHTPQDPRPPIISDPQSVYQAAKLTGCNGLYCFPSFAEVWSQSQEVIDYLKTLKILIYAGGPLSHSTGSKLFQAGIKLSCVYGGTEFGTPVRIWDESPGSLHTSGVDPAWQYIQIRKTITVRWEPQSDGTYELVIPETPNHELAMYNIPGEKAYATSDLFEPHPTRKGLWHMPWVEKANAEAPAFARIFQEMIIIANPKRPPPRAAKGTIIRKQAISLYDEEIRRLYDAIVTGTGMQDTTHPRTWKEEDLVPWLLEQATSTNGGKVPVAESSLLEQGFDSLSATLLRNRIVASMRSSDNPLASQAGSGVSPSLIFQYPIIRELASFLSSSIYSSLPHSRDLIASSASVDEVGDLISMHCSEMPRIAPAVPVTEGESAVVLLTGATGNIGSHILASLLRDGRTLRVYVLLRSSTHGIEHLLTTLSERGLAVTPQDEARLTVLVGDTTKENWGLDNSTYEEILTSVTHIVHNAWTVDFNLPLRSFHSHIAGVRALVDICAKSRRTIKIIFTSSISVASKWEESKGAVPESVIKDPKVAVATGYSASKYVAEQILSAAATNGVQVTTVRMGQACGSITTGSWGTTEWFPIMVKSSVALESLPDMPGSVDWVPLDVIGQVYSDWVYSKDPLPPLVNFVHPKRTPWTVILQGLEEGLARPIPLVTLSKWVEQVEALSARATAPDVDRIPAIKLVAFFRDMSSRRDSGSEKSVLYATSLLESSSPVIRKLPPLSQAHAAMWVKYWKSKEFILS</sequence>
<dbReference type="PANTHER" id="PTHR43439">
    <property type="entry name" value="PHENYLACETATE-COENZYME A LIGASE"/>
    <property type="match status" value="1"/>
</dbReference>
<gene>
    <name evidence="4" type="ORF">PHACADRAFT_199768</name>
</gene>
<protein>
    <recommendedName>
        <fullName evidence="3">Polyketide synthase-like phosphopantetheine-binding domain-containing protein</fullName>
    </recommendedName>
</protein>
<dbReference type="OrthoDB" id="429813at2759"/>
<dbReference type="Proteomes" id="UP000008370">
    <property type="component" value="Unassembled WGS sequence"/>
</dbReference>
<accession>K5VVU6</accession>
<dbReference type="InParanoid" id="K5VVU6"/>
<dbReference type="InterPro" id="IPR036291">
    <property type="entry name" value="NAD(P)-bd_dom_sf"/>
</dbReference>
<dbReference type="HOGENOM" id="CLU_002220_1_0_1"/>
<dbReference type="GeneID" id="18911436"/>
<keyword evidence="1" id="KW-0596">Phosphopantetheine</keyword>
<keyword evidence="2" id="KW-0597">Phosphoprotein</keyword>
<reference evidence="4 5" key="1">
    <citation type="journal article" date="2012" name="BMC Genomics">
        <title>Comparative genomics of the white-rot fungi, Phanerochaete carnosa and P. chrysosporium, to elucidate the genetic basis of the distinct wood types they colonize.</title>
        <authorList>
            <person name="Suzuki H."/>
            <person name="MacDonald J."/>
            <person name="Syed K."/>
            <person name="Salamov A."/>
            <person name="Hori C."/>
            <person name="Aerts A."/>
            <person name="Henrissat B."/>
            <person name="Wiebenga A."/>
            <person name="vanKuyk P.A."/>
            <person name="Barry K."/>
            <person name="Lindquist E."/>
            <person name="LaButti K."/>
            <person name="Lapidus A."/>
            <person name="Lucas S."/>
            <person name="Coutinho P."/>
            <person name="Gong Y."/>
            <person name="Samejima M."/>
            <person name="Mahadevan R."/>
            <person name="Abou-Zaid M."/>
            <person name="de Vries R.P."/>
            <person name="Igarashi K."/>
            <person name="Yadav J.S."/>
            <person name="Grigoriev I.V."/>
            <person name="Master E.R."/>
        </authorList>
    </citation>
    <scope>NUCLEOTIDE SEQUENCE [LARGE SCALE GENOMIC DNA]</scope>
    <source>
        <strain evidence="4 5">HHB-10118-sp</strain>
    </source>
</reference>
<dbReference type="KEGG" id="pco:PHACADRAFT_199768"/>
<dbReference type="SUPFAM" id="SSF56801">
    <property type="entry name" value="Acetyl-CoA synthetase-like"/>
    <property type="match status" value="1"/>
</dbReference>
<dbReference type="InterPro" id="IPR042099">
    <property type="entry name" value="ANL_N_sf"/>
</dbReference>
<dbReference type="STRING" id="650164.K5VVU6"/>
<feature type="domain" description="Polyketide synthase-like phosphopantetheine-binding" evidence="3">
    <location>
        <begin position="286"/>
        <end position="369"/>
    </location>
</feature>
<dbReference type="InterPro" id="IPR020806">
    <property type="entry name" value="PKS_PP-bd"/>
</dbReference>
<keyword evidence="5" id="KW-1185">Reference proteome</keyword>
<dbReference type="Pfam" id="PF07993">
    <property type="entry name" value="NAD_binding_4"/>
    <property type="match status" value="1"/>
</dbReference>
<dbReference type="InterPro" id="IPR013120">
    <property type="entry name" value="FAR_NAD-bd"/>
</dbReference>
<dbReference type="Gene3D" id="3.40.50.720">
    <property type="entry name" value="NAD(P)-binding Rossmann-like Domain"/>
    <property type="match status" value="1"/>
</dbReference>
<dbReference type="Pfam" id="PF23562">
    <property type="entry name" value="AMP-binding_C_3"/>
    <property type="match status" value="1"/>
</dbReference>
<dbReference type="SUPFAM" id="SSF51735">
    <property type="entry name" value="NAD(P)-binding Rossmann-fold domains"/>
    <property type="match status" value="1"/>
</dbReference>
<proteinExistence type="predicted"/>
<organism evidence="4 5">
    <name type="scientific">Phanerochaete carnosa (strain HHB-10118-sp)</name>
    <name type="common">White-rot fungus</name>
    <name type="synonym">Peniophora carnosa</name>
    <dbReference type="NCBI Taxonomy" id="650164"/>
    <lineage>
        <taxon>Eukaryota</taxon>
        <taxon>Fungi</taxon>
        <taxon>Dikarya</taxon>
        <taxon>Basidiomycota</taxon>
        <taxon>Agaricomycotina</taxon>
        <taxon>Agaricomycetes</taxon>
        <taxon>Polyporales</taxon>
        <taxon>Phanerochaetaceae</taxon>
        <taxon>Phanerochaete</taxon>
    </lineage>
</organism>
<dbReference type="RefSeq" id="XP_007400097.1">
    <property type="nucleotide sequence ID" value="XM_007400035.1"/>
</dbReference>
<dbReference type="SMART" id="SM00823">
    <property type="entry name" value="PKS_PP"/>
    <property type="match status" value="1"/>
</dbReference>
<evidence type="ECO:0000259" key="3">
    <source>
        <dbReference type="SMART" id="SM00823"/>
    </source>
</evidence>
<name>K5VVU6_PHACS</name>
<evidence type="ECO:0000256" key="2">
    <source>
        <dbReference type="ARBA" id="ARBA00022553"/>
    </source>
</evidence>
<evidence type="ECO:0000256" key="1">
    <source>
        <dbReference type="ARBA" id="ARBA00022450"/>
    </source>
</evidence>
<evidence type="ECO:0000313" key="4">
    <source>
        <dbReference type="EMBL" id="EKM50930.1"/>
    </source>
</evidence>
<dbReference type="PANTHER" id="PTHR43439:SF2">
    <property type="entry name" value="ENZYME, PUTATIVE (JCVI)-RELATED"/>
    <property type="match status" value="1"/>
</dbReference>
<dbReference type="InterPro" id="IPR036736">
    <property type="entry name" value="ACP-like_sf"/>
</dbReference>
<dbReference type="GO" id="GO:0031177">
    <property type="term" value="F:phosphopantetheine binding"/>
    <property type="evidence" value="ECO:0007669"/>
    <property type="project" value="InterPro"/>
</dbReference>